<dbReference type="Proteomes" id="UP000708208">
    <property type="component" value="Unassembled WGS sequence"/>
</dbReference>
<proteinExistence type="predicted"/>
<name>A0A8J2JW07_9HEXA</name>
<evidence type="ECO:0000313" key="3">
    <source>
        <dbReference type="Proteomes" id="UP000708208"/>
    </source>
</evidence>
<feature type="transmembrane region" description="Helical" evidence="1">
    <location>
        <begin position="12"/>
        <end position="37"/>
    </location>
</feature>
<keyword evidence="1" id="KW-1133">Transmembrane helix</keyword>
<feature type="transmembrane region" description="Helical" evidence="1">
    <location>
        <begin position="113"/>
        <end position="133"/>
    </location>
</feature>
<evidence type="ECO:0000256" key="1">
    <source>
        <dbReference type="SAM" id="Phobius"/>
    </source>
</evidence>
<dbReference type="EMBL" id="CAJVCH010124624">
    <property type="protein sequence ID" value="CAG7725631.1"/>
    <property type="molecule type" value="Genomic_DNA"/>
</dbReference>
<keyword evidence="1" id="KW-0812">Transmembrane</keyword>
<accession>A0A8J2JW07</accession>
<protein>
    <submittedName>
        <fullName evidence="2">Uncharacterized protein</fullName>
    </submittedName>
</protein>
<feature type="transmembrane region" description="Helical" evidence="1">
    <location>
        <begin position="139"/>
        <end position="158"/>
    </location>
</feature>
<keyword evidence="3" id="KW-1185">Reference proteome</keyword>
<organism evidence="2 3">
    <name type="scientific">Allacma fusca</name>
    <dbReference type="NCBI Taxonomy" id="39272"/>
    <lineage>
        <taxon>Eukaryota</taxon>
        <taxon>Metazoa</taxon>
        <taxon>Ecdysozoa</taxon>
        <taxon>Arthropoda</taxon>
        <taxon>Hexapoda</taxon>
        <taxon>Collembola</taxon>
        <taxon>Symphypleona</taxon>
        <taxon>Sminthuridae</taxon>
        <taxon>Allacma</taxon>
    </lineage>
</organism>
<feature type="transmembrane region" description="Helical" evidence="1">
    <location>
        <begin position="81"/>
        <end position="101"/>
    </location>
</feature>
<dbReference type="AlphaFoldDB" id="A0A8J2JW07"/>
<comment type="caution">
    <text evidence="2">The sequence shown here is derived from an EMBL/GenBank/DDBJ whole genome shotgun (WGS) entry which is preliminary data.</text>
</comment>
<gene>
    <name evidence="2" type="ORF">AFUS01_LOCUS14581</name>
</gene>
<reference evidence="2" key="1">
    <citation type="submission" date="2021-06" db="EMBL/GenBank/DDBJ databases">
        <authorList>
            <person name="Hodson N. C."/>
            <person name="Mongue J. A."/>
            <person name="Jaron S. K."/>
        </authorList>
    </citation>
    <scope>NUCLEOTIDE SEQUENCE</scope>
</reference>
<keyword evidence="1" id="KW-0472">Membrane</keyword>
<sequence length="185" mass="20558">MGSGHCGMGNPRGAVFLIAIVDIILSLILLLLSIVALGDLKKVSELLDRESSFSDQDFEPDIRSDWDEVGRHENDNLNGGIFLFLINTLVTLVLAVGLFIGVQKELDCPIKSWLIYGCTIVLLVVITLLVMTVATGQPLYLLFLFAVIIRIYEVWVVFDFLRGSRFSFNPTLLSRTGSTERLHSV</sequence>
<evidence type="ECO:0000313" key="2">
    <source>
        <dbReference type="EMBL" id="CAG7725631.1"/>
    </source>
</evidence>
<dbReference type="OrthoDB" id="8284886at2759"/>